<dbReference type="GO" id="GO:0004439">
    <property type="term" value="F:phosphatidylinositol-4,5-bisphosphate 5-phosphatase activity"/>
    <property type="evidence" value="ECO:0007669"/>
    <property type="project" value="UniProtKB-EC"/>
</dbReference>
<proteinExistence type="predicted"/>
<feature type="region of interest" description="Disordered" evidence="1">
    <location>
        <begin position="21"/>
        <end position="40"/>
    </location>
</feature>
<organism evidence="4">
    <name type="scientific">Entamoeba dispar (strain ATCC PRA-260 / SAW760)</name>
    <dbReference type="NCBI Taxonomy" id="370354"/>
    <lineage>
        <taxon>Eukaryota</taxon>
        <taxon>Amoebozoa</taxon>
        <taxon>Evosea</taxon>
        <taxon>Archamoebae</taxon>
        <taxon>Mastigamoebida</taxon>
        <taxon>Entamoebidae</taxon>
        <taxon>Entamoeba</taxon>
    </lineage>
</organism>
<dbReference type="Gene3D" id="2.60.40.10">
    <property type="entry name" value="Immunoglobulins"/>
    <property type="match status" value="1"/>
</dbReference>
<evidence type="ECO:0000313" key="3">
    <source>
        <dbReference type="EMBL" id="EDR27813.1"/>
    </source>
</evidence>
<dbReference type="AlphaFoldDB" id="B0ECD1"/>
<dbReference type="PANTHER" id="PTHR11200">
    <property type="entry name" value="INOSITOL 5-PHOSPHATASE"/>
    <property type="match status" value="1"/>
</dbReference>
<dbReference type="CDD" id="cd04380">
    <property type="entry name" value="RhoGAP_OCRL1"/>
    <property type="match status" value="1"/>
</dbReference>
<dbReference type="Gene3D" id="3.60.10.10">
    <property type="entry name" value="Endonuclease/exonuclease/phosphatase"/>
    <property type="match status" value="1"/>
</dbReference>
<sequence>MSQESQSHFTLNHSVFSENLSKNEDNDILPFQPKEEQTENQLKLKKADIQLNMNLFSSEKEQKQLTPRKIFSTKPKVKFGQLLSDEKLQDIDQIKPEIIVESIPKPIPKRRPFFQDDSNSEPKIFFPCNPQRSTLTIVPSKSASPQFDQLPSSQPINTKEESQESTFKKAFYSKINTQWDTVITGISQTNKINQEIISNSSITKPLTIGKRTNPINLTKSSADVLTHKPKHNAVTLRPTSISSIVNAFNQNSIMPQEYLNKPYFTIKTPHSNIFNPIQPINWITYGIEPLRQEIANNLSLYNDIRHFVSDKKQWKKENILNYLPFYANAKQIGVLACTWNVNQTVFTRHEIDEWTDGIRFNPDIVVCGMQELEMGVDAIITGKKFSDKSIQYEQILYQSINRGHLRYEKLGYYQLCGVVLYVFFNKKIQNEISEVGFENIRVGAMSGALANKGGVAYRMKVYDSTICFVVSHLAAHQEFWNKRNEDWAEISKMKISYYDSVSRCSKKVNLLQHDIVIWMGDLNYRIEMSDIEVRKNIRKKDYTELAKNDQLLNSIRRKQAFHNFYEAIINFGPTFKVKIGENNEYKENRIPSWCDRVLWKTENRHFVDAKEYTSHELYTSDHKPVTCFMNLDLQCIDQVKKQEIEHYLDEVSKKYINIIIPNVSVEPNIITIDNVELLKQYTTTVLLKNNGKFDIKYQIEENNQSEYHEDWLTIKQCKGLIGILEGKNSINIPIQIYISQTQAWMYQNRNLLLKKINIWLGDNRSQSISFTVIVKTLTSVIGMRLESLNRLDRPLLGSLNKGINYTTLPFYIPKEFYRLTSYIISHYQQSCFVEVRPLLYTSQEMRNIIHSLNTETPFPNGPIQLFCDTLLMFISGLHKCCIYYNIVENLSILSHSKINQIIKFAIPDEYRHLFFYLISFLKKLIEMGEDKTILITRFAPYIFRCYNPTKISPFIHFLSTLLSNPLSFLIE</sequence>
<dbReference type="SMART" id="SM00128">
    <property type="entry name" value="IPPc"/>
    <property type="match status" value="1"/>
</dbReference>
<dbReference type="InterPro" id="IPR000300">
    <property type="entry name" value="IPPc"/>
</dbReference>
<dbReference type="GeneID" id="5880942"/>
<dbReference type="GO" id="GO:0034485">
    <property type="term" value="F:phosphatidylinositol-3,4,5-trisphosphate 5-phosphatase activity"/>
    <property type="evidence" value="ECO:0007669"/>
    <property type="project" value="TreeGrafter"/>
</dbReference>
<dbReference type="InterPro" id="IPR046985">
    <property type="entry name" value="IP5"/>
</dbReference>
<dbReference type="VEuPathDB" id="AmoebaDB:EDI_159070"/>
<accession>B0ECD1</accession>
<dbReference type="GO" id="GO:0046856">
    <property type="term" value="P:phosphatidylinositol dephosphorylation"/>
    <property type="evidence" value="ECO:0007669"/>
    <property type="project" value="InterPro"/>
</dbReference>
<keyword evidence="3" id="KW-0378">Hydrolase</keyword>
<dbReference type="EC" id="3.1.3.36" evidence="3"/>
<dbReference type="Pfam" id="PF22669">
    <property type="entry name" value="Exo_endo_phos2"/>
    <property type="match status" value="1"/>
</dbReference>
<gene>
    <name evidence="3" type="ORF">EDI_159070</name>
</gene>
<dbReference type="OMA" id="FNTEMEG"/>
<dbReference type="eggNOG" id="KOG0565">
    <property type="taxonomic scope" value="Eukaryota"/>
</dbReference>
<dbReference type="Proteomes" id="UP000008076">
    <property type="component" value="Unassembled WGS sequence"/>
</dbReference>
<dbReference type="RefSeq" id="XP_001735962.1">
    <property type="nucleotide sequence ID" value="XM_001735910.1"/>
</dbReference>
<reference evidence="4" key="1">
    <citation type="submission" date="2007-12" db="EMBL/GenBank/DDBJ databases">
        <title>Annotation of Entamoeba dispar SAW760.</title>
        <authorList>
            <person name="Lorenzi H."/>
            <person name="Inman J."/>
            <person name="Schobel S."/>
            <person name="Amedeo P."/>
            <person name="Caler E."/>
        </authorList>
    </citation>
    <scope>NUCLEOTIDE SEQUENCE [LARGE SCALE GENOMIC DNA]</scope>
    <source>
        <strain evidence="4">ATCC PRA-260 / SAW760</strain>
    </source>
</reference>
<protein>
    <submittedName>
        <fullName evidence="3">Type II inositol-1,4,5-trisphosphate 5-phosphatase, putative</fullName>
        <ecNumber evidence="3">3.1.3.36</ecNumber>
    </submittedName>
</protein>
<dbReference type="GO" id="GO:0004445">
    <property type="term" value="F:inositol-polyphosphate 5-phosphatase activity"/>
    <property type="evidence" value="ECO:0007669"/>
    <property type="project" value="TreeGrafter"/>
</dbReference>
<dbReference type="Pfam" id="PF21310">
    <property type="entry name" value="OCRL-like_ASH"/>
    <property type="match status" value="1"/>
</dbReference>
<dbReference type="EMBL" id="DS548716">
    <property type="protein sequence ID" value="EDR27813.1"/>
    <property type="molecule type" value="Genomic_DNA"/>
</dbReference>
<keyword evidence="4" id="KW-1185">Reference proteome</keyword>
<dbReference type="InterPro" id="IPR036691">
    <property type="entry name" value="Endo/exonu/phosph_ase_sf"/>
</dbReference>
<evidence type="ECO:0000259" key="2">
    <source>
        <dbReference type="SMART" id="SM00128"/>
    </source>
</evidence>
<dbReference type="PANTHER" id="PTHR11200:SF300">
    <property type="entry name" value="TYPE II INOSITOL 1,4,5-TRISPHOSPHATE 5-PHOSPHATASE"/>
    <property type="match status" value="1"/>
</dbReference>
<feature type="domain" description="Inositol polyphosphate-related phosphatase" evidence="2">
    <location>
        <begin position="330"/>
        <end position="637"/>
    </location>
</feature>
<dbReference type="InterPro" id="IPR013783">
    <property type="entry name" value="Ig-like_fold"/>
</dbReference>
<feature type="compositionally biased region" description="Polar residues" evidence="1">
    <location>
        <begin position="142"/>
        <end position="157"/>
    </location>
</feature>
<dbReference type="InterPro" id="IPR048869">
    <property type="entry name" value="OCRL-1_2_ASH"/>
</dbReference>
<feature type="region of interest" description="Disordered" evidence="1">
    <location>
        <begin position="142"/>
        <end position="164"/>
    </location>
</feature>
<dbReference type="FunFam" id="3.60.10.10:FF:000040">
    <property type="entry name" value="Inositol polyphosphate 5-phosphatase, putative"/>
    <property type="match status" value="1"/>
</dbReference>
<evidence type="ECO:0000313" key="4">
    <source>
        <dbReference type="Proteomes" id="UP000008076"/>
    </source>
</evidence>
<evidence type="ECO:0000256" key="1">
    <source>
        <dbReference type="SAM" id="MobiDB-lite"/>
    </source>
</evidence>
<dbReference type="OrthoDB" id="62798at2759"/>
<dbReference type="InterPro" id="IPR047078">
    <property type="entry name" value="RhoGAP_OCRL1"/>
</dbReference>
<dbReference type="KEGG" id="edi:EDI_159070"/>
<name>B0ECD1_ENTDS</name>
<dbReference type="SUPFAM" id="SSF56219">
    <property type="entry name" value="DNase I-like"/>
    <property type="match status" value="1"/>
</dbReference>